<dbReference type="InterPro" id="IPR010319">
    <property type="entry name" value="Transglutaminase-like_Cys_pept"/>
</dbReference>
<feature type="chain" id="PRO_5045092920" evidence="1">
    <location>
        <begin position="32"/>
        <end position="313"/>
    </location>
</feature>
<evidence type="ECO:0000256" key="1">
    <source>
        <dbReference type="SAM" id="SignalP"/>
    </source>
</evidence>
<dbReference type="EMBL" id="JAPFQA010000019">
    <property type="protein sequence ID" value="MCZ8547901.1"/>
    <property type="molecule type" value="Genomic_DNA"/>
</dbReference>
<dbReference type="PANTHER" id="PTHR39327:SF1">
    <property type="entry name" value="BLR5470 PROTEIN"/>
    <property type="match status" value="1"/>
</dbReference>
<keyword evidence="1" id="KW-0732">Signal</keyword>
<organism evidence="2 3">
    <name type="scientific">Mesorhizobium qingshengii</name>
    <dbReference type="NCBI Taxonomy" id="1165689"/>
    <lineage>
        <taxon>Bacteria</taxon>
        <taxon>Pseudomonadati</taxon>
        <taxon>Pseudomonadota</taxon>
        <taxon>Alphaproteobacteria</taxon>
        <taxon>Hyphomicrobiales</taxon>
        <taxon>Phyllobacteriaceae</taxon>
        <taxon>Mesorhizobium</taxon>
    </lineage>
</organism>
<dbReference type="PANTHER" id="PTHR39327">
    <property type="match status" value="1"/>
</dbReference>
<evidence type="ECO:0000313" key="3">
    <source>
        <dbReference type="Proteomes" id="UP001152178"/>
    </source>
</evidence>
<proteinExistence type="predicted"/>
<dbReference type="SUPFAM" id="SSF54001">
    <property type="entry name" value="Cysteine proteinases"/>
    <property type="match status" value="1"/>
</dbReference>
<keyword evidence="3" id="KW-1185">Reference proteome</keyword>
<accession>A0ABT4R234</accession>
<name>A0ABT4R234_9HYPH</name>
<dbReference type="Proteomes" id="UP001152178">
    <property type="component" value="Unassembled WGS sequence"/>
</dbReference>
<protein>
    <submittedName>
        <fullName evidence="2">Transglutaminase-like cysteine peptidase</fullName>
    </submittedName>
</protein>
<dbReference type="Gene3D" id="3.10.620.30">
    <property type="match status" value="1"/>
</dbReference>
<feature type="signal peptide" evidence="1">
    <location>
        <begin position="1"/>
        <end position="31"/>
    </location>
</feature>
<dbReference type="Pfam" id="PF06035">
    <property type="entry name" value="Peptidase_C93"/>
    <property type="match status" value="1"/>
</dbReference>
<gene>
    <name evidence="2" type="ORF">OOJ09_27295</name>
</gene>
<sequence>MKKQNTARGTTRLKVLLLAIGVAGLAQPSLANNGFGTAAPAGALLEKVQAPSYLGGVSLERPRPSQPAAAYRIGVVLGGYGPAIADREIDPSMAQGDIGIDPVQTAAIIPGVFGSVALSMRNFPASARWAPVYQAIVGCSAGSACERKSAAFAAIIDVVRGKEFSDKLSYINSSVNRLIAYKKDSTVYGKFDYWAKPSEILDRRAGDCEDFAILKMTALLRAGIPAQSMSLVVLQDRKRNFFHAVLSVSTSSGTFILDNLSNIVLRDSDLPTYQPLYSVSTNRAWIHGAKSGAAQVADIKGGFASVAPGEGLQ</sequence>
<dbReference type="InterPro" id="IPR038765">
    <property type="entry name" value="Papain-like_cys_pep_sf"/>
</dbReference>
<evidence type="ECO:0000313" key="2">
    <source>
        <dbReference type="EMBL" id="MCZ8547901.1"/>
    </source>
</evidence>
<comment type="caution">
    <text evidence="2">The sequence shown here is derived from an EMBL/GenBank/DDBJ whole genome shotgun (WGS) entry which is preliminary data.</text>
</comment>
<dbReference type="RefSeq" id="WP_269908166.1">
    <property type="nucleotide sequence ID" value="NZ_JAPFQA010000019.1"/>
</dbReference>
<reference evidence="2" key="1">
    <citation type="submission" date="2022-11" db="EMBL/GenBank/DDBJ databases">
        <authorList>
            <person name="Coimbra C."/>
        </authorList>
    </citation>
    <scope>NUCLEOTIDE SEQUENCE</scope>
    <source>
        <strain evidence="2">Jales19</strain>
    </source>
</reference>